<dbReference type="Proteomes" id="UP000055060">
    <property type="component" value="Unassembled WGS sequence"/>
</dbReference>
<keyword evidence="3" id="KW-0378">Hydrolase</keyword>
<keyword evidence="4" id="KW-1185">Reference proteome</keyword>
<keyword evidence="1" id="KW-0472">Membrane</keyword>
<sequence length="749" mass="81203">MKALLQRVWERLRHRLAGVWVPLLLLAGAAAMVGVSLNEAPWLDWTIRPAWVVWPGLLCGLLLAQTRWPGWFGGLYSIFMSLAAGLQVIGQPVPPAAQWGGLGWLDGLMLVNLRLHVLAQRLSGWLDLARSGLSNFDSGLPLLMLLLVGWNVCAWMAFHARRGRVFWGLVAGWVLLAFVGNAGGQNLWLLAYFTLVALVLLGLAHFRERIASWERRRVDYPDELSGDWMAAAATLGLAVMLLARAAPAVASPQGWQKINDWFKPTQNEQAATPAPVSNYQSQPLPARSIDLSVIGLYLPESNDTVLWVRTSDPLPAAQTGMPASAYEIPRHYWRGGVMSVYTGRGWQAAALVLSPKPAAQSLAPTYARRKPLEQTFELPGGSSGMLFAANEPLEASGADLYASVPDGSLIAAGQSSRYQVVSWVPDVDAAARSAADPQAAPPDIVKTYTQLPASLPQRVRDLSGLIAGSADTAYAKAVAIQNYLRLTYPYDLTVAPPPAGTDEVDNFLFEARAGFCSHFATAMAVLLRAQGVPARVAVGYLTGEYDPERGAFRVPASAAHAWVEVYFAGYGWIEFEPTPAFQAPGYELTAAGQAGAGQSQARKKGLPFDAGRLALIVGIGLAAGVLAATMVAVVRFERGARRAKSPAGRLYWRLRSGLAWAGQSAPATVTPLEFLEDCRPALAARPNLLRAVEELTGLYVRDRFAPGRVAERELAAARARWRAARGELGVWILGRRITTETRRTRRRKV</sequence>
<dbReference type="InterPro" id="IPR052901">
    <property type="entry name" value="Bact_TGase-like"/>
</dbReference>
<dbReference type="AlphaFoldDB" id="A0A0K8MXV9"/>
<organism evidence="3">
    <name type="scientific">Longilinea arvoryzae</name>
    <dbReference type="NCBI Taxonomy" id="360412"/>
    <lineage>
        <taxon>Bacteria</taxon>
        <taxon>Bacillati</taxon>
        <taxon>Chloroflexota</taxon>
        <taxon>Anaerolineae</taxon>
        <taxon>Anaerolineales</taxon>
        <taxon>Anaerolineaceae</taxon>
        <taxon>Longilinea</taxon>
    </lineage>
</organism>
<dbReference type="SMART" id="SM00460">
    <property type="entry name" value="TGc"/>
    <property type="match status" value="1"/>
</dbReference>
<feature type="transmembrane region" description="Helical" evidence="1">
    <location>
        <begin position="165"/>
        <end position="183"/>
    </location>
</feature>
<name>A0A0K8MXV9_9CHLR</name>
<dbReference type="GO" id="GO:0008233">
    <property type="term" value="F:peptidase activity"/>
    <property type="evidence" value="ECO:0007669"/>
    <property type="project" value="UniProtKB-KW"/>
</dbReference>
<evidence type="ECO:0000256" key="1">
    <source>
        <dbReference type="SAM" id="Phobius"/>
    </source>
</evidence>
<dbReference type="Pfam" id="PF01841">
    <property type="entry name" value="Transglut_core"/>
    <property type="match status" value="1"/>
</dbReference>
<dbReference type="PANTHER" id="PTHR42736">
    <property type="entry name" value="PROTEIN-GLUTAMINE GAMMA-GLUTAMYLTRANSFERASE"/>
    <property type="match status" value="1"/>
</dbReference>
<feature type="transmembrane region" description="Helical" evidence="1">
    <location>
        <begin position="189"/>
        <end position="207"/>
    </location>
</feature>
<evidence type="ECO:0000259" key="2">
    <source>
        <dbReference type="SMART" id="SM00460"/>
    </source>
</evidence>
<keyword evidence="1" id="KW-1133">Transmembrane helix</keyword>
<dbReference type="Gene3D" id="3.10.620.30">
    <property type="match status" value="1"/>
</dbReference>
<dbReference type="InterPro" id="IPR002931">
    <property type="entry name" value="Transglutaminase-like"/>
</dbReference>
<feature type="domain" description="Transglutaminase-like" evidence="2">
    <location>
        <begin position="508"/>
        <end position="579"/>
    </location>
</feature>
<protein>
    <submittedName>
        <fullName evidence="3">Transglutaminase-like enzyme, putative cysteine protease</fullName>
    </submittedName>
</protein>
<gene>
    <name evidence="3" type="ORF">LARV_03841</name>
</gene>
<feature type="transmembrane region" description="Helical" evidence="1">
    <location>
        <begin position="228"/>
        <end position="246"/>
    </location>
</feature>
<reference evidence="3" key="1">
    <citation type="submission" date="2015-07" db="EMBL/GenBank/DDBJ databases">
        <title>Draft Genome Sequences of Anaerolinea thermolimosa IMO-1, Bellilinea caldifistulae GOMI-1, Leptolinea tardivitalis YMTK-2, Levilinea saccharolytica KIBI-1,Longilinea arvoryzae KOME-1, Previously Described as Members of the Anaerolineaceae (Chloroflexi).</title>
        <authorList>
            <person name="Sekiguchi Y."/>
            <person name="Ohashi A."/>
            <person name="Matsuura N."/>
            <person name="Tourlousse M.D."/>
        </authorList>
    </citation>
    <scope>NUCLEOTIDE SEQUENCE [LARGE SCALE GENOMIC DNA]</scope>
    <source>
        <strain evidence="3">KOME-1</strain>
    </source>
</reference>
<proteinExistence type="predicted"/>
<feature type="transmembrane region" description="Helical" evidence="1">
    <location>
        <begin position="613"/>
        <end position="634"/>
    </location>
</feature>
<feature type="transmembrane region" description="Helical" evidence="1">
    <location>
        <begin position="71"/>
        <end position="89"/>
    </location>
</feature>
<feature type="transmembrane region" description="Helical" evidence="1">
    <location>
        <begin position="140"/>
        <end position="158"/>
    </location>
</feature>
<accession>A0A0K8MXV9</accession>
<dbReference type="SUPFAM" id="SSF54001">
    <property type="entry name" value="Cysteine proteinases"/>
    <property type="match status" value="1"/>
</dbReference>
<evidence type="ECO:0000313" key="3">
    <source>
        <dbReference type="EMBL" id="GAP16045.1"/>
    </source>
</evidence>
<evidence type="ECO:0000313" key="4">
    <source>
        <dbReference type="Proteomes" id="UP000055060"/>
    </source>
</evidence>
<dbReference type="GO" id="GO:0006508">
    <property type="term" value="P:proteolysis"/>
    <property type="evidence" value="ECO:0007669"/>
    <property type="project" value="UniProtKB-KW"/>
</dbReference>
<dbReference type="OrthoDB" id="9804872at2"/>
<keyword evidence="3" id="KW-0645">Protease</keyword>
<feature type="transmembrane region" description="Helical" evidence="1">
    <location>
        <begin position="47"/>
        <end position="64"/>
    </location>
</feature>
<keyword evidence="1" id="KW-0812">Transmembrane</keyword>
<dbReference type="InterPro" id="IPR038765">
    <property type="entry name" value="Papain-like_cys_pep_sf"/>
</dbReference>
<dbReference type="STRING" id="360412.LARV_03841"/>
<dbReference type="PANTHER" id="PTHR42736:SF1">
    <property type="entry name" value="PROTEIN-GLUTAMINE GAMMA-GLUTAMYLTRANSFERASE"/>
    <property type="match status" value="1"/>
</dbReference>
<dbReference type="RefSeq" id="WP_075075433.1">
    <property type="nucleotide sequence ID" value="NZ_DF967973.1"/>
</dbReference>
<dbReference type="EMBL" id="DF967973">
    <property type="protein sequence ID" value="GAP16045.1"/>
    <property type="molecule type" value="Genomic_DNA"/>
</dbReference>